<gene>
    <name evidence="2" type="ORF">G3T36_02535</name>
</gene>
<dbReference type="GO" id="GO:0000150">
    <property type="term" value="F:DNA strand exchange activity"/>
    <property type="evidence" value="ECO:0007669"/>
    <property type="project" value="InterPro"/>
</dbReference>
<proteinExistence type="predicted"/>
<evidence type="ECO:0000259" key="1">
    <source>
        <dbReference type="PROSITE" id="PS51737"/>
    </source>
</evidence>
<sequence>MSFDPEGTALGVQRQEELCRSLVEQRGMTVAAVFVDNDVSASSKSTKPRPQYAEMLARAGKGEFAAIVAYSNSRLTRRPQEYNDLIDIAAQHNVRISTVASGEFDLNTADGRAVARTIAAWDAAESERLSERIKAALAQRRKAGGRHGGPSPWGFVSVNKTLVADPAEAKLIRSAARRLLRGDSIYAIAREWNAKGLRTRHGHTWKGGELRAKLSRQSLMGLNSAGVKAWEPILGARTFKEMQVVIQARPHTNKHETSALSLGLTRCALCGLRMRTSRGGNGYRSLACTRGIHAVPSDRETGDPQFTGSEVGCGHSRIHHDRLEAYVFAQVIAGIEAGHITPHPPAANYRDVGRLNSRLDDLVARKRRNDNAFLEGALSAQDHALYSRQIRVEETAARFELDSALGHAQFDAIVADGLDWQNWTAVRRRNFLSTVITRIEIRPYPLGRKRSPPRPKSMSMDEWLKRDIAFWNMMAPMRVHVVY</sequence>
<reference evidence="2 3" key="1">
    <citation type="journal article" date="2014" name="J. Microbiol.">
        <title>Diaminobutyricibacter tongyongensis gen. nov., sp. nov. and Homoserinibacter gongjuensis gen. nov., sp. nov. belong to the family Microbacteriaceae.</title>
        <authorList>
            <person name="Kim S.J."/>
            <person name="Ahn J.H."/>
            <person name="Weon H.Y."/>
            <person name="Hamada M."/>
            <person name="Suzuki K."/>
            <person name="Kwon S.W."/>
        </authorList>
    </citation>
    <scope>NUCLEOTIDE SEQUENCE [LARGE SCALE GENOMIC DNA]</scope>
    <source>
        <strain evidence="2 3">NBRC 108724</strain>
    </source>
</reference>
<dbReference type="Gene3D" id="3.40.50.1390">
    <property type="entry name" value="Resolvase, N-terminal catalytic domain"/>
    <property type="match status" value="1"/>
</dbReference>
<dbReference type="InterPro" id="IPR050639">
    <property type="entry name" value="SSR_resolvase"/>
</dbReference>
<dbReference type="CDD" id="cd00338">
    <property type="entry name" value="Ser_Recombinase"/>
    <property type="match status" value="1"/>
</dbReference>
<dbReference type="InterPro" id="IPR006119">
    <property type="entry name" value="Resolv_N"/>
</dbReference>
<dbReference type="Pfam" id="PF07508">
    <property type="entry name" value="Recombinase"/>
    <property type="match status" value="1"/>
</dbReference>
<dbReference type="InterPro" id="IPR011109">
    <property type="entry name" value="DNA_bind_recombinase_dom"/>
</dbReference>
<dbReference type="GO" id="GO:0003677">
    <property type="term" value="F:DNA binding"/>
    <property type="evidence" value="ECO:0007669"/>
    <property type="project" value="InterPro"/>
</dbReference>
<name>A0A6L9XTZ3_9MICO</name>
<dbReference type="PROSITE" id="PS51737">
    <property type="entry name" value="RECOMBINASE_DNA_BIND"/>
    <property type="match status" value="1"/>
</dbReference>
<organism evidence="2 3">
    <name type="scientific">Leifsonia tongyongensis</name>
    <dbReference type="NCBI Taxonomy" id="1268043"/>
    <lineage>
        <taxon>Bacteria</taxon>
        <taxon>Bacillati</taxon>
        <taxon>Actinomycetota</taxon>
        <taxon>Actinomycetes</taxon>
        <taxon>Micrococcales</taxon>
        <taxon>Microbacteriaceae</taxon>
        <taxon>Leifsonia</taxon>
    </lineage>
</organism>
<dbReference type="InterPro" id="IPR038109">
    <property type="entry name" value="DNA_bind_recomb_sf"/>
</dbReference>
<dbReference type="SMART" id="SM00857">
    <property type="entry name" value="Resolvase"/>
    <property type="match status" value="1"/>
</dbReference>
<dbReference type="InterPro" id="IPR036162">
    <property type="entry name" value="Resolvase-like_N_sf"/>
</dbReference>
<feature type="domain" description="Recombinase" evidence="1">
    <location>
        <begin position="152"/>
        <end position="253"/>
    </location>
</feature>
<accession>A0A6L9XTZ3</accession>
<evidence type="ECO:0000313" key="3">
    <source>
        <dbReference type="Proteomes" id="UP000474967"/>
    </source>
</evidence>
<protein>
    <submittedName>
        <fullName evidence="2">Recombinase family protein</fullName>
    </submittedName>
</protein>
<dbReference type="PANTHER" id="PTHR30461:SF23">
    <property type="entry name" value="DNA RECOMBINASE-RELATED"/>
    <property type="match status" value="1"/>
</dbReference>
<dbReference type="Pfam" id="PF00239">
    <property type="entry name" value="Resolvase"/>
    <property type="match status" value="1"/>
</dbReference>
<evidence type="ECO:0000313" key="2">
    <source>
        <dbReference type="EMBL" id="NEN04737.1"/>
    </source>
</evidence>
<dbReference type="PANTHER" id="PTHR30461">
    <property type="entry name" value="DNA-INVERTASE FROM LAMBDOID PROPHAGE"/>
    <property type="match status" value="1"/>
</dbReference>
<dbReference type="Proteomes" id="UP000474967">
    <property type="component" value="Unassembled WGS sequence"/>
</dbReference>
<comment type="caution">
    <text evidence="2">The sequence shown here is derived from an EMBL/GenBank/DDBJ whole genome shotgun (WGS) entry which is preliminary data.</text>
</comment>
<dbReference type="SUPFAM" id="SSF53041">
    <property type="entry name" value="Resolvase-like"/>
    <property type="match status" value="1"/>
</dbReference>
<dbReference type="EMBL" id="JAAGWY010000001">
    <property type="protein sequence ID" value="NEN04737.1"/>
    <property type="molecule type" value="Genomic_DNA"/>
</dbReference>
<dbReference type="Gene3D" id="3.90.1750.20">
    <property type="entry name" value="Putative Large Serine Recombinase, Chain B, Domain 2"/>
    <property type="match status" value="1"/>
</dbReference>
<dbReference type="AlphaFoldDB" id="A0A6L9XTZ3"/>
<keyword evidence="3" id="KW-1185">Reference proteome</keyword>